<evidence type="ECO:0000256" key="1">
    <source>
        <dbReference type="SAM" id="MobiDB-lite"/>
    </source>
</evidence>
<dbReference type="Proteomes" id="UP000002624">
    <property type="component" value="Unassembled WGS sequence"/>
</dbReference>
<evidence type="ECO:0000313" key="2">
    <source>
        <dbReference type="EMBL" id="EER40548.1"/>
    </source>
</evidence>
<feature type="compositionally biased region" description="Basic and acidic residues" evidence="1">
    <location>
        <begin position="31"/>
        <end position="52"/>
    </location>
</feature>
<protein>
    <submittedName>
        <fullName evidence="2">Uncharacterized protein</fullName>
    </submittedName>
</protein>
<proteinExistence type="predicted"/>
<dbReference type="HOGENOM" id="CLU_149452_0_0_1"/>
<reference evidence="3" key="1">
    <citation type="submission" date="2009-05" db="EMBL/GenBank/DDBJ databases">
        <title>The genome sequence of Ajellomyces capsulatus strain H143.</title>
        <authorList>
            <person name="Champion M."/>
            <person name="Cuomo C.A."/>
            <person name="Ma L.-J."/>
            <person name="Henn M.R."/>
            <person name="Sil A."/>
            <person name="Goldman B."/>
            <person name="Young S.K."/>
            <person name="Kodira C.D."/>
            <person name="Zeng Q."/>
            <person name="Koehrsen M."/>
            <person name="Alvarado L."/>
            <person name="Berlin A.M."/>
            <person name="Borenstein D."/>
            <person name="Chen Z."/>
            <person name="Engels R."/>
            <person name="Freedman E."/>
            <person name="Gellesch M."/>
            <person name="Goldberg J."/>
            <person name="Griggs A."/>
            <person name="Gujja S."/>
            <person name="Heiman D.I."/>
            <person name="Hepburn T.A."/>
            <person name="Howarth C."/>
            <person name="Jen D."/>
            <person name="Larson L."/>
            <person name="Lewis B."/>
            <person name="Mehta T."/>
            <person name="Park D."/>
            <person name="Pearson M."/>
            <person name="Roberts A."/>
            <person name="Saif S."/>
            <person name="Shea T.D."/>
            <person name="Shenoy N."/>
            <person name="Sisk P."/>
            <person name="Stolte C."/>
            <person name="Sykes S."/>
            <person name="Walk T."/>
            <person name="White J."/>
            <person name="Yandava C."/>
            <person name="Klein B."/>
            <person name="McEwen J.G."/>
            <person name="Puccia R."/>
            <person name="Goldman G.H."/>
            <person name="Felipe M.S."/>
            <person name="Nino-Vega G."/>
            <person name="San-Blas G."/>
            <person name="Taylor J.W."/>
            <person name="Mendoza L."/>
            <person name="Galagan J.E."/>
            <person name="Nusbaum C."/>
            <person name="Birren B.W."/>
        </authorList>
    </citation>
    <scope>NUCLEOTIDE SEQUENCE [LARGE SCALE GENOMIC DNA]</scope>
    <source>
        <strain evidence="3">H143</strain>
    </source>
</reference>
<sequence length="109" mass="12624">MAKGLRSSVMKRIRRSYVPKCCPDCDRGFRQNSKNKLDMNKTEESGAGKEMDIDVQPGATKPSAENMGRIRKRVRRKTRPSITFAARPQKTMAYLKGIDLVWIWRTRTY</sequence>
<organism evidence="2 3">
    <name type="scientific">Ajellomyces capsulatus (strain H143)</name>
    <name type="common">Darling's disease fungus</name>
    <name type="synonym">Histoplasma capsulatum</name>
    <dbReference type="NCBI Taxonomy" id="544712"/>
    <lineage>
        <taxon>Eukaryota</taxon>
        <taxon>Fungi</taxon>
        <taxon>Dikarya</taxon>
        <taxon>Ascomycota</taxon>
        <taxon>Pezizomycotina</taxon>
        <taxon>Eurotiomycetes</taxon>
        <taxon>Eurotiomycetidae</taxon>
        <taxon>Onygenales</taxon>
        <taxon>Ajellomycetaceae</taxon>
        <taxon>Histoplasma</taxon>
    </lineage>
</organism>
<dbReference type="EMBL" id="GG692426">
    <property type="protein sequence ID" value="EER40548.1"/>
    <property type="molecule type" value="Genomic_DNA"/>
</dbReference>
<accession>C6HGP6</accession>
<dbReference type="AlphaFoldDB" id="C6HGP6"/>
<name>C6HGP6_AJECH</name>
<feature type="region of interest" description="Disordered" evidence="1">
    <location>
        <begin position="31"/>
        <end position="63"/>
    </location>
</feature>
<evidence type="ECO:0000313" key="3">
    <source>
        <dbReference type="Proteomes" id="UP000002624"/>
    </source>
</evidence>
<dbReference type="OrthoDB" id="4087970at2759"/>
<dbReference type="VEuPathDB" id="FungiDB:HCDG_05137"/>
<gene>
    <name evidence="2" type="ORF">HCDG_05137</name>
</gene>